<comment type="caution">
    <text evidence="12">The sequence shown here is derived from an EMBL/GenBank/DDBJ whole genome shotgun (WGS) entry which is preliminary data.</text>
</comment>
<feature type="transmembrane region" description="Helical" evidence="10">
    <location>
        <begin position="1178"/>
        <end position="1196"/>
    </location>
</feature>
<feature type="region of interest" description="Disordered" evidence="9">
    <location>
        <begin position="1"/>
        <end position="43"/>
    </location>
</feature>
<name>A0A9P8W9Q5_9HYPO</name>
<dbReference type="CDD" id="cd03233">
    <property type="entry name" value="ABCG_PDR_domain1"/>
    <property type="match status" value="1"/>
</dbReference>
<dbReference type="PANTHER" id="PTHR19241">
    <property type="entry name" value="ATP-BINDING CASSETTE TRANSPORTER"/>
    <property type="match status" value="1"/>
</dbReference>
<dbReference type="InterPro" id="IPR017871">
    <property type="entry name" value="ABC_transporter-like_CS"/>
</dbReference>
<evidence type="ECO:0000256" key="3">
    <source>
        <dbReference type="ARBA" id="ARBA00022448"/>
    </source>
</evidence>
<comment type="similarity">
    <text evidence="2">Belongs to the ABC transporter superfamily. ABCG family. PDR (TC 3.A.1.205) subfamily.</text>
</comment>
<dbReference type="GO" id="GO:0140359">
    <property type="term" value="F:ABC-type transporter activity"/>
    <property type="evidence" value="ECO:0007669"/>
    <property type="project" value="InterPro"/>
</dbReference>
<evidence type="ECO:0000256" key="1">
    <source>
        <dbReference type="ARBA" id="ARBA00004141"/>
    </source>
</evidence>
<keyword evidence="4 10" id="KW-0812">Transmembrane</keyword>
<feature type="transmembrane region" description="Helical" evidence="10">
    <location>
        <begin position="583"/>
        <end position="603"/>
    </location>
</feature>
<evidence type="ECO:0000256" key="7">
    <source>
        <dbReference type="ARBA" id="ARBA00022989"/>
    </source>
</evidence>
<dbReference type="InterPro" id="IPR013525">
    <property type="entry name" value="ABC2_TM"/>
</dbReference>
<feature type="transmembrane region" description="Helical" evidence="10">
    <location>
        <begin position="441"/>
        <end position="462"/>
    </location>
</feature>
<dbReference type="SMART" id="SM00382">
    <property type="entry name" value="AAA"/>
    <property type="match status" value="2"/>
</dbReference>
<dbReference type="Pfam" id="PF19055">
    <property type="entry name" value="ABC2_membrane_7"/>
    <property type="match status" value="1"/>
</dbReference>
<feature type="transmembrane region" description="Helical" evidence="10">
    <location>
        <begin position="1098"/>
        <end position="1116"/>
    </location>
</feature>
<dbReference type="InterPro" id="IPR034001">
    <property type="entry name" value="ABCG_PDR_1"/>
</dbReference>
<keyword evidence="5" id="KW-0547">Nucleotide-binding</keyword>
<reference evidence="12 13" key="1">
    <citation type="journal article" date="2021" name="Nat. Commun.">
        <title>Genetic determinants of endophytism in the Arabidopsis root mycobiome.</title>
        <authorList>
            <person name="Mesny F."/>
            <person name="Miyauchi S."/>
            <person name="Thiergart T."/>
            <person name="Pickel B."/>
            <person name="Atanasova L."/>
            <person name="Karlsson M."/>
            <person name="Huettel B."/>
            <person name="Barry K.W."/>
            <person name="Haridas S."/>
            <person name="Chen C."/>
            <person name="Bauer D."/>
            <person name="Andreopoulos W."/>
            <person name="Pangilinan J."/>
            <person name="LaButti K."/>
            <person name="Riley R."/>
            <person name="Lipzen A."/>
            <person name="Clum A."/>
            <person name="Drula E."/>
            <person name="Henrissat B."/>
            <person name="Kohler A."/>
            <person name="Grigoriev I.V."/>
            <person name="Martin F.M."/>
            <person name="Hacquard S."/>
        </authorList>
    </citation>
    <scope>NUCLEOTIDE SEQUENCE [LARGE SCALE GENOMIC DNA]</scope>
    <source>
        <strain evidence="12 13">MPI-CAGE-CH-0241</strain>
    </source>
</reference>
<dbReference type="GO" id="GO:0016887">
    <property type="term" value="F:ATP hydrolysis activity"/>
    <property type="evidence" value="ECO:0007669"/>
    <property type="project" value="InterPro"/>
</dbReference>
<dbReference type="Pfam" id="PF00005">
    <property type="entry name" value="ABC_tran"/>
    <property type="match status" value="2"/>
</dbReference>
<dbReference type="PROSITE" id="PS00211">
    <property type="entry name" value="ABC_TRANSPORTER_1"/>
    <property type="match status" value="1"/>
</dbReference>
<evidence type="ECO:0000256" key="4">
    <source>
        <dbReference type="ARBA" id="ARBA00022692"/>
    </source>
</evidence>
<feature type="compositionally biased region" description="Polar residues" evidence="9">
    <location>
        <begin position="23"/>
        <end position="32"/>
    </location>
</feature>
<feature type="domain" description="ABC transporter" evidence="11">
    <location>
        <begin position="82"/>
        <end position="332"/>
    </location>
</feature>
<dbReference type="FunFam" id="3.40.50.300:FF:000054">
    <property type="entry name" value="ABC multidrug transporter atrF"/>
    <property type="match status" value="1"/>
</dbReference>
<gene>
    <name evidence="12" type="ORF">B0T10DRAFT_604375</name>
</gene>
<keyword evidence="6" id="KW-0067">ATP-binding</keyword>
<evidence type="ECO:0000256" key="9">
    <source>
        <dbReference type="SAM" id="MobiDB-lite"/>
    </source>
</evidence>
<organism evidence="12 13">
    <name type="scientific">Thelonectria olida</name>
    <dbReference type="NCBI Taxonomy" id="1576542"/>
    <lineage>
        <taxon>Eukaryota</taxon>
        <taxon>Fungi</taxon>
        <taxon>Dikarya</taxon>
        <taxon>Ascomycota</taxon>
        <taxon>Pezizomycotina</taxon>
        <taxon>Sordariomycetes</taxon>
        <taxon>Hypocreomycetidae</taxon>
        <taxon>Hypocreales</taxon>
        <taxon>Nectriaceae</taxon>
        <taxon>Thelonectria</taxon>
    </lineage>
</organism>
<dbReference type="Gene3D" id="3.40.50.300">
    <property type="entry name" value="P-loop containing nucleotide triphosphate hydrolases"/>
    <property type="match status" value="2"/>
</dbReference>
<dbReference type="EMBL" id="JAGPYM010000006">
    <property type="protein sequence ID" value="KAH6893124.1"/>
    <property type="molecule type" value="Genomic_DNA"/>
</dbReference>
<dbReference type="PROSITE" id="PS50893">
    <property type="entry name" value="ABC_TRANSPORTER_2"/>
    <property type="match status" value="2"/>
</dbReference>
<feature type="transmembrane region" description="Helical" evidence="10">
    <location>
        <begin position="690"/>
        <end position="712"/>
    </location>
</feature>
<evidence type="ECO:0000259" key="11">
    <source>
        <dbReference type="PROSITE" id="PS50893"/>
    </source>
</evidence>
<dbReference type="Proteomes" id="UP000777438">
    <property type="component" value="Unassembled WGS sequence"/>
</dbReference>
<comment type="subcellular location">
    <subcellularLocation>
        <location evidence="1">Membrane</location>
        <topology evidence="1">Multi-pass membrane protein</topology>
    </subcellularLocation>
</comment>
<feature type="domain" description="ABC transporter" evidence="11">
    <location>
        <begin position="762"/>
        <end position="1004"/>
    </location>
</feature>
<dbReference type="GO" id="GO:0016020">
    <property type="term" value="C:membrane"/>
    <property type="evidence" value="ECO:0007669"/>
    <property type="project" value="UniProtKB-SubCell"/>
</dbReference>
<keyword evidence="13" id="KW-1185">Reference proteome</keyword>
<dbReference type="OrthoDB" id="245989at2759"/>
<dbReference type="InterPro" id="IPR027417">
    <property type="entry name" value="P-loop_NTPase"/>
</dbReference>
<evidence type="ECO:0000256" key="5">
    <source>
        <dbReference type="ARBA" id="ARBA00022741"/>
    </source>
</evidence>
<evidence type="ECO:0000256" key="8">
    <source>
        <dbReference type="ARBA" id="ARBA00023136"/>
    </source>
</evidence>
<dbReference type="InterPro" id="IPR034003">
    <property type="entry name" value="ABCG_PDR_2"/>
</dbReference>
<dbReference type="Pfam" id="PF01061">
    <property type="entry name" value="ABC2_membrane"/>
    <property type="match status" value="2"/>
</dbReference>
<feature type="transmembrane region" description="Helical" evidence="10">
    <location>
        <begin position="1268"/>
        <end position="1288"/>
    </location>
</feature>
<dbReference type="InterPro" id="IPR003593">
    <property type="entry name" value="AAA+_ATPase"/>
</dbReference>
<dbReference type="InterPro" id="IPR003439">
    <property type="entry name" value="ABC_transporter-like_ATP-bd"/>
</dbReference>
<keyword evidence="7 10" id="KW-1133">Transmembrane helix</keyword>
<feature type="region of interest" description="Disordered" evidence="9">
    <location>
        <begin position="733"/>
        <end position="757"/>
    </location>
</feature>
<evidence type="ECO:0000313" key="13">
    <source>
        <dbReference type="Proteomes" id="UP000777438"/>
    </source>
</evidence>
<protein>
    <submittedName>
        <fullName evidence="12">ABC-2 type transporter-domain-containing protein</fullName>
    </submittedName>
</protein>
<evidence type="ECO:0000256" key="2">
    <source>
        <dbReference type="ARBA" id="ARBA00006012"/>
    </source>
</evidence>
<proteinExistence type="inferred from homology"/>
<dbReference type="SUPFAM" id="SSF52540">
    <property type="entry name" value="P-loop containing nucleoside triphosphate hydrolases"/>
    <property type="match status" value="2"/>
</dbReference>
<feature type="compositionally biased region" description="Basic and acidic residues" evidence="9">
    <location>
        <begin position="734"/>
        <end position="747"/>
    </location>
</feature>
<keyword evidence="3" id="KW-0813">Transport</keyword>
<feature type="compositionally biased region" description="Polar residues" evidence="9">
    <location>
        <begin position="748"/>
        <end position="757"/>
    </location>
</feature>
<dbReference type="GO" id="GO:0005524">
    <property type="term" value="F:ATP binding"/>
    <property type="evidence" value="ECO:0007669"/>
    <property type="project" value="UniProtKB-KW"/>
</dbReference>
<dbReference type="Pfam" id="PF06422">
    <property type="entry name" value="PDR_CDR"/>
    <property type="match status" value="1"/>
</dbReference>
<evidence type="ECO:0000313" key="12">
    <source>
        <dbReference type="EMBL" id="KAH6893124.1"/>
    </source>
</evidence>
<feature type="transmembrane region" description="Helical" evidence="10">
    <location>
        <begin position="1362"/>
        <end position="1381"/>
    </location>
</feature>
<feature type="transmembrane region" description="Helical" evidence="10">
    <location>
        <begin position="1234"/>
        <end position="1256"/>
    </location>
</feature>
<evidence type="ECO:0000256" key="6">
    <source>
        <dbReference type="ARBA" id="ARBA00022840"/>
    </source>
</evidence>
<dbReference type="InterPro" id="IPR043926">
    <property type="entry name" value="ABCG_dom"/>
</dbReference>
<keyword evidence="8 10" id="KW-0472">Membrane</keyword>
<accession>A0A9P8W9Q5</accession>
<feature type="transmembrane region" description="Helical" evidence="10">
    <location>
        <begin position="515"/>
        <end position="542"/>
    </location>
</feature>
<dbReference type="InterPro" id="IPR010929">
    <property type="entry name" value="PDR_CDR_ABC"/>
</dbReference>
<sequence length="1392" mass="156275">MASTLTDAGTVAERVRQPGLSRHGSQFGSSSDTDVEPENVDEERGKDFIEKRLSLTFKDVTVKVTAPDEALAETLWSRVDPRQLGSVFGRSKKPKRTILHEVTGQVNPGEMLLVLGRPGSGCTSLLRVLSNHREAFQEVLGETRYGSMNHVETNKFRQQIVFNTEDDIHFPTLTVNQTMKFALRNKVPRERPEHVEKKGRFVQDMRDHILGSLGISHTQKTFVGNEFIRGVSGGERKRVSLAEVMASQSPMQFWDQPTRGLDSKTALEFVQTLRKNADVNGKSVVLTTYQAGNGIYDAFDKVLVLADGRVIYYGHGVAAKAYFEDMGFVCPRGANIADFLTSVTVQTEREVASGFEQRVPTTPEEFEAAYKGSDTYQKMRELIQPPETLSHQVDDLKMAVDREKRERRWQIGPRGVYTAGLREQVINCTHRQWQIMMGDRLSLIVKVASATIQALVCGSLFYNLPDTSQSIFLRPGVLFFPVLYFLLESMSETTASFMGRPILVRHKRFGFYRPTAFCIANAITDIPIVMLQVTCFSLIIYFMSGLQMDAGKFFTFWIVVNASTLCFCQMFRAVGAMFSHFGTASYITGLLSTIFFVYGGYLIPFSKMHPWFRWIFYLNPGAYAFESLMANEFDGLELQCVSPQYIPYGSGYDGQQSDYRGCTVLGSDASGMISGIDYVHKQYSYSVGHIWRGFGVVVAFWIFFIALTAFGFEMRNSHGGSSVLLFKRGSPSRKQSDVEKASGHVPERSTQPTTQTARQSTFAWHNLDYYVQYQGAQKQLLNKVFGYVQPGNLVALMGCSGAGKTTLLDVLAQRKDAGEIHGSILIDGKPQGISFQRTTGYCEQMDVHEATATVREALIFSALLRQPRETPQEEKISYVDHIIHLLELEDICDAIIGTPGAGLSIEQRKRVTLGVELVAKPSLLFLDEPTSGLDGQSAYNIVRFMRRLVDGGQAVLCTIHQPSAVLFDAFDSLVLLAKGGKMAYFGETGQYSKTVLDYFAKNGAPCPDGANPAEHIVEVIQGNTDVPIDWVDVWNQSSERSTALDKLEKLNAEALARTAGVEEDTASFATSKWFQWRMVLERQMVQLWRSPDYVWNKINLHIFAALFSGFTFWMIGDGTFDLQLRLFAIFNFIFVAPGCINQMQPYFLHNRDLFETREKKSKTYHWVAFIGAQTVSEIPYLIVCATLYFACWYFTAGFPVEARISGHIYLQMIFYEFLYTSIGQAIAAYAPNEYFAAIMNPLLIGAGMISFCGVVMPYASMQPFWKYWLYYLDPFTYLLGGLLGPIIWDVEVNCKDSELTTFNVPDGQTCGEYMADFLTANAGYVSDASATGSCQYCPYSTGADYAKTFNLNQEYYGWRDTGITALFCISSYALVFLMMKLRSKKTKSARQD</sequence>
<feature type="transmembrane region" description="Helical" evidence="10">
    <location>
        <begin position="1208"/>
        <end position="1228"/>
    </location>
</feature>
<evidence type="ECO:0000256" key="10">
    <source>
        <dbReference type="SAM" id="Phobius"/>
    </source>
</evidence>
<feature type="transmembrane region" description="Helical" evidence="10">
    <location>
        <begin position="554"/>
        <end position="571"/>
    </location>
</feature>
<dbReference type="CDD" id="cd03232">
    <property type="entry name" value="ABCG_PDR_domain2"/>
    <property type="match status" value="1"/>
</dbReference>